<dbReference type="PANTHER" id="PTHR43004:SF19">
    <property type="entry name" value="BINDING MONOOXYGENASE, PUTATIVE (JCVI)-RELATED"/>
    <property type="match status" value="1"/>
</dbReference>
<comment type="caution">
    <text evidence="6">The sequence shown here is derived from an EMBL/GenBank/DDBJ whole genome shotgun (WGS) entry which is preliminary data.</text>
</comment>
<protein>
    <submittedName>
        <fullName evidence="6">FAD-dependent oxidoreductase</fullName>
    </submittedName>
</protein>
<evidence type="ECO:0000259" key="5">
    <source>
        <dbReference type="Pfam" id="PF01494"/>
    </source>
</evidence>
<feature type="domain" description="FAD-binding" evidence="5">
    <location>
        <begin position="1"/>
        <end position="341"/>
    </location>
</feature>
<dbReference type="GO" id="GO:0016709">
    <property type="term" value="F:oxidoreductase activity, acting on paired donors, with incorporation or reduction of molecular oxygen, NAD(P)H as one donor, and incorporation of one atom of oxygen"/>
    <property type="evidence" value="ECO:0007669"/>
    <property type="project" value="UniProtKB-ARBA"/>
</dbReference>
<feature type="region of interest" description="Disordered" evidence="4">
    <location>
        <begin position="467"/>
        <end position="490"/>
    </location>
</feature>
<evidence type="ECO:0000256" key="1">
    <source>
        <dbReference type="ARBA" id="ARBA00001974"/>
    </source>
</evidence>
<comment type="cofactor">
    <cofactor evidence="1">
        <name>FAD</name>
        <dbReference type="ChEBI" id="CHEBI:57692"/>
    </cofactor>
</comment>
<keyword evidence="3" id="KW-0274">FAD</keyword>
<organism evidence="6 7">
    <name type="scientific">Paractinoplanes tereljensis</name>
    <dbReference type="NCBI Taxonomy" id="571912"/>
    <lineage>
        <taxon>Bacteria</taxon>
        <taxon>Bacillati</taxon>
        <taxon>Actinomycetota</taxon>
        <taxon>Actinomycetes</taxon>
        <taxon>Micromonosporales</taxon>
        <taxon>Micromonosporaceae</taxon>
        <taxon>Paractinoplanes</taxon>
    </lineage>
</organism>
<evidence type="ECO:0000313" key="6">
    <source>
        <dbReference type="EMBL" id="GIF26017.1"/>
    </source>
</evidence>
<dbReference type="InterPro" id="IPR002938">
    <property type="entry name" value="FAD-bd"/>
</dbReference>
<dbReference type="PANTHER" id="PTHR43004">
    <property type="entry name" value="TRK SYSTEM POTASSIUM UPTAKE PROTEIN"/>
    <property type="match status" value="1"/>
</dbReference>
<keyword evidence="2" id="KW-0285">Flavoprotein</keyword>
<dbReference type="Pfam" id="PF21274">
    <property type="entry name" value="Rng_hyd_C"/>
    <property type="match status" value="1"/>
</dbReference>
<dbReference type="Gene3D" id="3.30.70.2450">
    <property type="match status" value="1"/>
</dbReference>
<dbReference type="AlphaFoldDB" id="A0A919TZL6"/>
<dbReference type="SUPFAM" id="SSF51905">
    <property type="entry name" value="FAD/NAD(P)-binding domain"/>
    <property type="match status" value="1"/>
</dbReference>
<dbReference type="InterPro" id="IPR050641">
    <property type="entry name" value="RIFMO-like"/>
</dbReference>
<accession>A0A919TZL6</accession>
<dbReference type="Gene3D" id="3.40.30.120">
    <property type="match status" value="1"/>
</dbReference>
<sequence>MLACELALAGVKPLVLEQRTGPSDEQRANGMVGQVIRLLDRRGLYERLSPSAPVPAAQFMFAAFPLPLQSLSDNPVYLVMVPQRKIEETLAERAAELGVTIRLGHALSGLAQKDDRVLVDVDGPDGPYRIEARYLVGADGGRSVTRKLAGIGFPGVTTDRTVSRTAHVTVPASYRDAVTGGLRVPGYGVIPPFLHHRTEFGLIAYAPFPDGRTLLSVNTYDMPAPASDFTLAELQEALTHVLGGIEVPLGPPDGDGPHLLRRLEAGNTRLAERYRDGRVLLVGDAAHVHSAMGGPGLNLGLQDAVNLGWKLAATVRGWAPDGLLDTYETERRPAGERVTMHTLAQRTLVGPGPEVTALRTLFGELLREPAVLRHIAALIAGSDITYPTGSDEPVVGRFAPDLGPVTRSGRPLLVDNTGLLGSVAAPWRDRVDVVSVPVEGPAAMLVRPDSYVAWALPTAAAPLPAPDAGASPDLGASPDAGADAGAGAAPGAEALRSALTRWFGEPAAVS</sequence>
<dbReference type="Proteomes" id="UP000623608">
    <property type="component" value="Unassembled WGS sequence"/>
</dbReference>
<dbReference type="InterPro" id="IPR036188">
    <property type="entry name" value="FAD/NAD-bd_sf"/>
</dbReference>
<evidence type="ECO:0000313" key="7">
    <source>
        <dbReference type="Proteomes" id="UP000623608"/>
    </source>
</evidence>
<dbReference type="GO" id="GO:0071949">
    <property type="term" value="F:FAD binding"/>
    <property type="evidence" value="ECO:0007669"/>
    <property type="project" value="InterPro"/>
</dbReference>
<dbReference type="Gene3D" id="3.50.50.60">
    <property type="entry name" value="FAD/NAD(P)-binding domain"/>
    <property type="match status" value="1"/>
</dbReference>
<name>A0A919TZL6_9ACTN</name>
<dbReference type="Pfam" id="PF01494">
    <property type="entry name" value="FAD_binding_3"/>
    <property type="match status" value="1"/>
</dbReference>
<evidence type="ECO:0000256" key="3">
    <source>
        <dbReference type="ARBA" id="ARBA00022827"/>
    </source>
</evidence>
<keyword evidence="7" id="KW-1185">Reference proteome</keyword>
<evidence type="ECO:0000256" key="4">
    <source>
        <dbReference type="SAM" id="MobiDB-lite"/>
    </source>
</evidence>
<reference evidence="6" key="1">
    <citation type="submission" date="2021-01" db="EMBL/GenBank/DDBJ databases">
        <title>Whole genome shotgun sequence of Actinoplanes tereljensis NBRC 105297.</title>
        <authorList>
            <person name="Komaki H."/>
            <person name="Tamura T."/>
        </authorList>
    </citation>
    <scope>NUCLEOTIDE SEQUENCE</scope>
    <source>
        <strain evidence="6">NBRC 105297</strain>
    </source>
</reference>
<dbReference type="PRINTS" id="PR00420">
    <property type="entry name" value="RNGMNOXGNASE"/>
</dbReference>
<gene>
    <name evidence="6" type="ORF">Ate02nite_87470</name>
</gene>
<evidence type="ECO:0000256" key="2">
    <source>
        <dbReference type="ARBA" id="ARBA00022630"/>
    </source>
</evidence>
<proteinExistence type="predicted"/>
<dbReference type="EMBL" id="BOMY01000055">
    <property type="protein sequence ID" value="GIF26017.1"/>
    <property type="molecule type" value="Genomic_DNA"/>
</dbReference>